<dbReference type="NCBIfam" id="NF001534">
    <property type="entry name" value="PRK00364.2-5"/>
    <property type="match status" value="1"/>
</dbReference>
<keyword evidence="2 3" id="KW-0143">Chaperone</keyword>
<dbReference type="InterPro" id="IPR037124">
    <property type="entry name" value="Chaperonin_GroES_sf"/>
</dbReference>
<comment type="similarity">
    <text evidence="1 3 4">Belongs to the GroES chaperonin family.</text>
</comment>
<dbReference type="InterPro" id="IPR011032">
    <property type="entry name" value="GroES-like_sf"/>
</dbReference>
<dbReference type="GO" id="GO:0051082">
    <property type="term" value="F:unfolded protein binding"/>
    <property type="evidence" value="ECO:0007669"/>
    <property type="project" value="TreeGrafter"/>
</dbReference>
<comment type="caution">
    <text evidence="5">The sequence shown here is derived from an EMBL/GenBank/DDBJ whole genome shotgun (WGS) entry which is preliminary data.</text>
</comment>
<dbReference type="GO" id="GO:0051087">
    <property type="term" value="F:protein-folding chaperone binding"/>
    <property type="evidence" value="ECO:0007669"/>
    <property type="project" value="TreeGrafter"/>
</dbReference>
<dbReference type="SMART" id="SM00883">
    <property type="entry name" value="Cpn10"/>
    <property type="match status" value="1"/>
</dbReference>
<dbReference type="PANTHER" id="PTHR10772">
    <property type="entry name" value="10 KDA HEAT SHOCK PROTEIN"/>
    <property type="match status" value="1"/>
</dbReference>
<name>A0A0C1N0C1_9RICK</name>
<dbReference type="NCBIfam" id="NF001530">
    <property type="entry name" value="PRK00364.1-6"/>
    <property type="match status" value="1"/>
</dbReference>
<dbReference type="GO" id="GO:0005524">
    <property type="term" value="F:ATP binding"/>
    <property type="evidence" value="ECO:0007669"/>
    <property type="project" value="InterPro"/>
</dbReference>
<dbReference type="Pfam" id="PF00166">
    <property type="entry name" value="Cpn10"/>
    <property type="match status" value="1"/>
</dbReference>
<dbReference type="FunFam" id="2.30.33.40:FF:000001">
    <property type="entry name" value="10 kDa chaperonin"/>
    <property type="match status" value="1"/>
</dbReference>
<dbReference type="GO" id="GO:0044183">
    <property type="term" value="F:protein folding chaperone"/>
    <property type="evidence" value="ECO:0007669"/>
    <property type="project" value="InterPro"/>
</dbReference>
<keyword evidence="3" id="KW-0963">Cytoplasm</keyword>
<organism evidence="5 6">
    <name type="scientific">Candidatus Jidaibacter acanthamoebae</name>
    <dbReference type="NCBI Taxonomy" id="86105"/>
    <lineage>
        <taxon>Bacteria</taxon>
        <taxon>Pseudomonadati</taxon>
        <taxon>Pseudomonadota</taxon>
        <taxon>Alphaproteobacteria</taxon>
        <taxon>Rickettsiales</taxon>
        <taxon>Candidatus Midichloriaceae</taxon>
        <taxon>Candidatus Jidaibacter</taxon>
    </lineage>
</organism>
<dbReference type="SUPFAM" id="SSF50129">
    <property type="entry name" value="GroES-like"/>
    <property type="match status" value="1"/>
</dbReference>
<dbReference type="STRING" id="86105.NF27_CZ00030"/>
<dbReference type="NCBIfam" id="NF001533">
    <property type="entry name" value="PRK00364.2-4"/>
    <property type="match status" value="1"/>
</dbReference>
<evidence type="ECO:0000256" key="3">
    <source>
        <dbReference type="HAMAP-Rule" id="MF_00580"/>
    </source>
</evidence>
<dbReference type="GO" id="GO:0005737">
    <property type="term" value="C:cytoplasm"/>
    <property type="evidence" value="ECO:0007669"/>
    <property type="project" value="UniProtKB-SubCell"/>
</dbReference>
<dbReference type="HAMAP" id="MF_00580">
    <property type="entry name" value="CH10"/>
    <property type="match status" value="1"/>
</dbReference>
<dbReference type="NCBIfam" id="NF001537">
    <property type="entry name" value="PRK00364.3-3"/>
    <property type="match status" value="1"/>
</dbReference>
<sequence>MTKFCFKLIIRGKFMEVRPLHDRVLVERLEQEQKTASGIIIPDTAQEKPMQGRVVAVGKGSIDEKGQVRPLDVKVGDKVMFAKWGGTEIKLEGKEYLIMKESDILAIIDAA</sequence>
<dbReference type="GO" id="GO:0046872">
    <property type="term" value="F:metal ion binding"/>
    <property type="evidence" value="ECO:0007669"/>
    <property type="project" value="TreeGrafter"/>
</dbReference>
<accession>A0A0C1N0C1</accession>
<dbReference type="InterPro" id="IPR018369">
    <property type="entry name" value="Chaprnonin_Cpn10_CS"/>
</dbReference>
<reference evidence="5 6" key="1">
    <citation type="submission" date="2014-11" db="EMBL/GenBank/DDBJ databases">
        <title>A Rickettsiales Symbiont of Amoebae With Ancient Features.</title>
        <authorList>
            <person name="Schulz F."/>
            <person name="Martijn J."/>
            <person name="Wascher F."/>
            <person name="Kostanjsek R."/>
            <person name="Ettema T.J."/>
            <person name="Horn M."/>
        </authorList>
    </citation>
    <scope>NUCLEOTIDE SEQUENCE [LARGE SCALE GENOMIC DNA]</scope>
    <source>
        <strain evidence="5 6">UWC36</strain>
    </source>
</reference>
<evidence type="ECO:0000256" key="2">
    <source>
        <dbReference type="ARBA" id="ARBA00023186"/>
    </source>
</evidence>
<dbReference type="NCBIfam" id="NF001529">
    <property type="entry name" value="PRK00364.1-5"/>
    <property type="match status" value="1"/>
</dbReference>
<dbReference type="PROSITE" id="PS00681">
    <property type="entry name" value="CHAPERONINS_CPN10"/>
    <property type="match status" value="1"/>
</dbReference>
<evidence type="ECO:0000313" key="6">
    <source>
        <dbReference type="Proteomes" id="UP000031258"/>
    </source>
</evidence>
<dbReference type="NCBIfam" id="NF001527">
    <property type="entry name" value="PRK00364.1-2"/>
    <property type="match status" value="1"/>
</dbReference>
<dbReference type="InterPro" id="IPR020818">
    <property type="entry name" value="Chaperonin_GroES"/>
</dbReference>
<evidence type="ECO:0000256" key="1">
    <source>
        <dbReference type="ARBA" id="ARBA00006975"/>
    </source>
</evidence>
<dbReference type="PANTHER" id="PTHR10772:SF63">
    <property type="entry name" value="20 KDA CHAPERONIN, CHLOROPLASTIC"/>
    <property type="match status" value="1"/>
</dbReference>
<dbReference type="EMBL" id="JSWE01000076">
    <property type="protein sequence ID" value="KIE05756.1"/>
    <property type="molecule type" value="Genomic_DNA"/>
</dbReference>
<dbReference type="CDD" id="cd00320">
    <property type="entry name" value="cpn10"/>
    <property type="match status" value="1"/>
</dbReference>
<proteinExistence type="inferred from homology"/>
<protein>
    <recommendedName>
        <fullName evidence="3">Co-chaperonin GroES</fullName>
    </recommendedName>
    <alternativeName>
        <fullName evidence="3">10 kDa chaperonin</fullName>
    </alternativeName>
    <alternativeName>
        <fullName evidence="3">Chaperonin-10</fullName>
        <shortName evidence="3">Cpn10</shortName>
    </alternativeName>
</protein>
<dbReference type="Proteomes" id="UP000031258">
    <property type="component" value="Unassembled WGS sequence"/>
</dbReference>
<dbReference type="Gene3D" id="2.30.33.40">
    <property type="entry name" value="GroES chaperonin"/>
    <property type="match status" value="1"/>
</dbReference>
<evidence type="ECO:0000256" key="4">
    <source>
        <dbReference type="RuleBase" id="RU000535"/>
    </source>
</evidence>
<dbReference type="NCBIfam" id="NF001531">
    <property type="entry name" value="PRK00364.2-2"/>
    <property type="match status" value="1"/>
</dbReference>
<gene>
    <name evidence="5" type="primary">groS_2</name>
    <name evidence="3" type="synonym">groES</name>
    <name evidence="3" type="synonym">groS</name>
    <name evidence="5" type="ORF">NF27_CZ00030</name>
</gene>
<comment type="subunit">
    <text evidence="3">Heptamer of 7 subunits arranged in a ring. Interacts with the chaperonin GroEL.</text>
</comment>
<dbReference type="PATRIC" id="fig|86105.3.peg.472"/>
<evidence type="ECO:0000313" key="5">
    <source>
        <dbReference type="EMBL" id="KIE05756.1"/>
    </source>
</evidence>
<dbReference type="AlphaFoldDB" id="A0A0C1N0C1"/>
<dbReference type="PRINTS" id="PR00297">
    <property type="entry name" value="CHAPERONIN10"/>
</dbReference>
<comment type="function">
    <text evidence="3 4">Together with the chaperonin GroEL, plays an essential role in assisting protein folding. The GroEL-GroES system forms a nano-cage that allows encapsulation of the non-native substrate proteins and provides a physical environment optimized to promote and accelerate protein folding. GroES binds to the apical surface of the GroEL ring, thereby capping the opening of the GroEL channel.</text>
</comment>
<keyword evidence="6" id="KW-1185">Reference proteome</keyword>
<comment type="subcellular location">
    <subcellularLocation>
        <location evidence="3">Cytoplasm</location>
    </subcellularLocation>
</comment>